<accession>A0A921UXQ0</accession>
<comment type="caution">
    <text evidence="2">The sequence shown here is derived from an EMBL/GenBank/DDBJ whole genome shotgun (WGS) entry which is preliminary data.</text>
</comment>
<reference evidence="2" key="2">
    <citation type="submission" date="2020-10" db="EMBL/GenBank/DDBJ databases">
        <authorList>
            <person name="Cooper E.A."/>
            <person name="Brenton Z.W."/>
            <person name="Flinn B.S."/>
            <person name="Jenkins J."/>
            <person name="Shu S."/>
            <person name="Flowers D."/>
            <person name="Luo F."/>
            <person name="Wang Y."/>
            <person name="Xia P."/>
            <person name="Barry K."/>
            <person name="Daum C."/>
            <person name="Lipzen A."/>
            <person name="Yoshinaga Y."/>
            <person name="Schmutz J."/>
            <person name="Saski C."/>
            <person name="Vermerris W."/>
            <person name="Kresovich S."/>
        </authorList>
    </citation>
    <scope>NUCLEOTIDE SEQUENCE</scope>
</reference>
<protein>
    <submittedName>
        <fullName evidence="2">Uncharacterized protein</fullName>
    </submittedName>
</protein>
<dbReference type="EMBL" id="CM027680">
    <property type="protein sequence ID" value="KAG0547210.1"/>
    <property type="molecule type" value="Genomic_DNA"/>
</dbReference>
<dbReference type="Proteomes" id="UP000807115">
    <property type="component" value="Chromosome 1"/>
</dbReference>
<proteinExistence type="predicted"/>
<evidence type="ECO:0000313" key="3">
    <source>
        <dbReference type="Proteomes" id="UP000807115"/>
    </source>
</evidence>
<feature type="region of interest" description="Disordered" evidence="1">
    <location>
        <begin position="76"/>
        <end position="123"/>
    </location>
</feature>
<evidence type="ECO:0000313" key="2">
    <source>
        <dbReference type="EMBL" id="KAG0547210.1"/>
    </source>
</evidence>
<sequence>MRDTHAPRTPKQLELESQVDPILPIAKLLASSPNYFVLLPTPAGLPEEEPFLRFSTRSKFPHILAALRAQVFSMHDASQEERVSPIKPRVTPRSDGTDAPRTRWWNSSPAPLPPPASAASARC</sequence>
<name>A0A921UXQ0_SORBI</name>
<evidence type="ECO:0000256" key="1">
    <source>
        <dbReference type="SAM" id="MobiDB-lite"/>
    </source>
</evidence>
<dbReference type="AlphaFoldDB" id="A0A921UXQ0"/>
<organism evidence="2 3">
    <name type="scientific">Sorghum bicolor</name>
    <name type="common">Sorghum</name>
    <name type="synonym">Sorghum vulgare</name>
    <dbReference type="NCBI Taxonomy" id="4558"/>
    <lineage>
        <taxon>Eukaryota</taxon>
        <taxon>Viridiplantae</taxon>
        <taxon>Streptophyta</taxon>
        <taxon>Embryophyta</taxon>
        <taxon>Tracheophyta</taxon>
        <taxon>Spermatophyta</taxon>
        <taxon>Magnoliopsida</taxon>
        <taxon>Liliopsida</taxon>
        <taxon>Poales</taxon>
        <taxon>Poaceae</taxon>
        <taxon>PACMAD clade</taxon>
        <taxon>Panicoideae</taxon>
        <taxon>Andropogonodae</taxon>
        <taxon>Andropogoneae</taxon>
        <taxon>Sorghinae</taxon>
        <taxon>Sorghum</taxon>
    </lineage>
</organism>
<gene>
    <name evidence="2" type="ORF">BDA96_01G060100</name>
</gene>
<reference evidence="2" key="1">
    <citation type="journal article" date="2019" name="BMC Genomics">
        <title>A new reference genome for Sorghum bicolor reveals high levels of sequence similarity between sweet and grain genotypes: implications for the genetics of sugar metabolism.</title>
        <authorList>
            <person name="Cooper E.A."/>
            <person name="Brenton Z.W."/>
            <person name="Flinn B.S."/>
            <person name="Jenkins J."/>
            <person name="Shu S."/>
            <person name="Flowers D."/>
            <person name="Luo F."/>
            <person name="Wang Y."/>
            <person name="Xia P."/>
            <person name="Barry K."/>
            <person name="Daum C."/>
            <person name="Lipzen A."/>
            <person name="Yoshinaga Y."/>
            <person name="Schmutz J."/>
            <person name="Saski C."/>
            <person name="Vermerris W."/>
            <person name="Kresovich S."/>
        </authorList>
    </citation>
    <scope>NUCLEOTIDE SEQUENCE</scope>
</reference>